<evidence type="ECO:0000259" key="7">
    <source>
        <dbReference type="PROSITE" id="PS50106"/>
    </source>
</evidence>
<feature type="compositionally biased region" description="Acidic residues" evidence="5">
    <location>
        <begin position="51"/>
        <end position="61"/>
    </location>
</feature>
<feature type="compositionally biased region" description="Basic and acidic residues" evidence="5">
    <location>
        <begin position="498"/>
        <end position="515"/>
    </location>
</feature>
<feature type="region of interest" description="Disordered" evidence="5">
    <location>
        <begin position="376"/>
        <end position="525"/>
    </location>
</feature>
<evidence type="ECO:0000313" key="8">
    <source>
        <dbReference type="EMBL" id="KFO36103.1"/>
    </source>
</evidence>
<feature type="compositionally biased region" description="Low complexity" evidence="5">
    <location>
        <begin position="206"/>
        <end position="222"/>
    </location>
</feature>
<dbReference type="PANTHER" id="PTHR12157:SF18">
    <property type="entry name" value="REGULATING SYNAPTIC MEMBRANE EXOCYTOSIS PROTEIN 1"/>
    <property type="match status" value="1"/>
</dbReference>
<dbReference type="GO" id="GO:0042391">
    <property type="term" value="P:regulation of membrane potential"/>
    <property type="evidence" value="ECO:0007669"/>
    <property type="project" value="TreeGrafter"/>
</dbReference>
<dbReference type="Pfam" id="PF00595">
    <property type="entry name" value="PDZ"/>
    <property type="match status" value="1"/>
</dbReference>
<dbReference type="eggNOG" id="KOG3799">
    <property type="taxonomic scope" value="Eukaryota"/>
</dbReference>
<dbReference type="GO" id="GO:0050806">
    <property type="term" value="P:positive regulation of synaptic transmission"/>
    <property type="evidence" value="ECO:0007669"/>
    <property type="project" value="TreeGrafter"/>
</dbReference>
<dbReference type="GO" id="GO:0042734">
    <property type="term" value="C:presynaptic membrane"/>
    <property type="evidence" value="ECO:0007669"/>
    <property type="project" value="TreeGrafter"/>
</dbReference>
<dbReference type="CDD" id="cd04031">
    <property type="entry name" value="C2A_RIM1alpha"/>
    <property type="match status" value="1"/>
</dbReference>
<sequence>MLRNDSLSSDQSESVRPSPPKPHRAKRGGKKRQMSVSSSEEEGVSTPEYTSCEDAELESESVSEKGDLDYYWLDPATWHSRETSPISSHPVTWQPSKEGDRLIGRVILNKRTTMPKESGALLGLKVVGGKMTDLGRLGAFITKVKKGSLADVVGHLRAGDEVLEWNGKPLPGATNEEVYNIILESKSEPQVEIIVSRPIGDIPRIPESSHPPLESSSSSFESQKMERPSISVISPTSPGALKDAPQVLPGQLSVKLWYDKVGHQLIVNVLQATDLPCRVDGRPRNPYVKMYFLPDRSDKSKRRTKTVKKVLEPKWNQTFVYSHVHRRDFRERMLEITVWDQPRVQEEESEFLGEILIELETALLDDEPHWYKLQTHDESSLPLPHPSPFLPRRHIHGDSSSKKLQRSQRISDSDISDYEVDDGIGVVPPVGYRSSARESKSTTLTVPEQQRTTHHRSRSVSPHRGDDQARPRSRLPNVPLQRSLDEIHPTRRSRSPTRHHDASRSPAEHRSRDVDSQYLSEQDSELLMLPRAKRGRSAECLHTTRFGSNGELEPGTRKVEIIGTINTVNKFRICGFRVHRQGSPTKSPPADTAFSNRRGRQLPQVPVRSGSIEQASLVVEERTRQMKMKVHRFKQTTGSGSSQELDREQYSKYNIHKDQYRSCDNVSAKSSDSDVSDVSAISRTSSASRLSSTSFLSEQSERPRGRIR</sequence>
<dbReference type="AlphaFoldDB" id="A0A091E072"/>
<evidence type="ECO:0000256" key="3">
    <source>
        <dbReference type="ARBA" id="ARBA00023018"/>
    </source>
</evidence>
<feature type="compositionally biased region" description="Basic and acidic residues" evidence="5">
    <location>
        <begin position="699"/>
        <end position="708"/>
    </location>
</feature>
<dbReference type="Proteomes" id="UP000028990">
    <property type="component" value="Unassembled WGS sequence"/>
</dbReference>
<proteinExistence type="predicted"/>
<dbReference type="InterPro" id="IPR036034">
    <property type="entry name" value="PDZ_sf"/>
</dbReference>
<feature type="compositionally biased region" description="Basic residues" evidence="5">
    <location>
        <begin position="21"/>
        <end position="33"/>
    </location>
</feature>
<dbReference type="Pfam" id="PF00168">
    <property type="entry name" value="C2"/>
    <property type="match status" value="1"/>
</dbReference>
<dbReference type="CDD" id="cd06714">
    <property type="entry name" value="PDZ_RIM-like"/>
    <property type="match status" value="1"/>
</dbReference>
<keyword evidence="1" id="KW-0268">Exocytosis</keyword>
<dbReference type="Gene3D" id="2.60.40.150">
    <property type="entry name" value="C2 domain"/>
    <property type="match status" value="1"/>
</dbReference>
<feature type="domain" description="PDZ" evidence="7">
    <location>
        <begin position="111"/>
        <end position="197"/>
    </location>
</feature>
<evidence type="ECO:0000259" key="6">
    <source>
        <dbReference type="PROSITE" id="PS50004"/>
    </source>
</evidence>
<dbReference type="eggNOG" id="KOG2060">
    <property type="taxonomic scope" value="Eukaryota"/>
</dbReference>
<reference evidence="8 9" key="1">
    <citation type="submission" date="2013-11" db="EMBL/GenBank/DDBJ databases">
        <title>The Damaraland mole rat (Fukomys damarensis) genome and evolution of African mole rats.</title>
        <authorList>
            <person name="Gladyshev V.N."/>
            <person name="Fang X."/>
        </authorList>
    </citation>
    <scope>NUCLEOTIDE SEQUENCE [LARGE SCALE GENOMIC DNA]</scope>
    <source>
        <tissue evidence="8">Liver</tissue>
    </source>
</reference>
<dbReference type="GO" id="GO:2000300">
    <property type="term" value="P:regulation of synaptic vesicle exocytosis"/>
    <property type="evidence" value="ECO:0007669"/>
    <property type="project" value="TreeGrafter"/>
</dbReference>
<dbReference type="SMART" id="SM00239">
    <property type="entry name" value="C2"/>
    <property type="match status" value="1"/>
</dbReference>
<organism evidence="8 9">
    <name type="scientific">Fukomys damarensis</name>
    <name type="common">Damaraland mole rat</name>
    <name type="synonym">Cryptomys damarensis</name>
    <dbReference type="NCBI Taxonomy" id="885580"/>
    <lineage>
        <taxon>Eukaryota</taxon>
        <taxon>Metazoa</taxon>
        <taxon>Chordata</taxon>
        <taxon>Craniata</taxon>
        <taxon>Vertebrata</taxon>
        <taxon>Euteleostomi</taxon>
        <taxon>Mammalia</taxon>
        <taxon>Eutheria</taxon>
        <taxon>Euarchontoglires</taxon>
        <taxon>Glires</taxon>
        <taxon>Rodentia</taxon>
        <taxon>Hystricomorpha</taxon>
        <taxon>Bathyergidae</taxon>
        <taxon>Fukomys</taxon>
    </lineage>
</organism>
<dbReference type="SUPFAM" id="SSF49562">
    <property type="entry name" value="C2 domain (Calcium/lipid-binding domain, CaLB)"/>
    <property type="match status" value="1"/>
</dbReference>
<feature type="region of interest" description="Disordered" evidence="5">
    <location>
        <begin position="1"/>
        <end position="61"/>
    </location>
</feature>
<dbReference type="SMART" id="SM00228">
    <property type="entry name" value="PDZ"/>
    <property type="match status" value="1"/>
</dbReference>
<keyword evidence="2" id="KW-0813">Transport</keyword>
<dbReference type="EMBL" id="KN121538">
    <property type="protein sequence ID" value="KFO36103.1"/>
    <property type="molecule type" value="Genomic_DNA"/>
</dbReference>
<dbReference type="PANTHER" id="PTHR12157">
    <property type="entry name" value="REGULATING SYNAPTIC MEMBRANE EXOCYTOSIS PROTEIN"/>
    <property type="match status" value="1"/>
</dbReference>
<keyword evidence="2" id="KW-0532">Neurotransmitter transport</keyword>
<gene>
    <name evidence="8" type="ORF">H920_02477</name>
</gene>
<dbReference type="GO" id="GO:0048791">
    <property type="term" value="P:calcium ion-regulated exocytosis of neurotransmitter"/>
    <property type="evidence" value="ECO:0007669"/>
    <property type="project" value="TreeGrafter"/>
</dbReference>
<evidence type="ECO:0000256" key="2">
    <source>
        <dbReference type="ARBA" id="ARBA00022775"/>
    </source>
</evidence>
<feature type="compositionally biased region" description="Polar residues" evidence="5">
    <location>
        <begin position="441"/>
        <end position="450"/>
    </location>
</feature>
<protein>
    <submittedName>
        <fullName evidence="8">Regulating synaptic membrane exocytosis protein 1</fullName>
    </submittedName>
</protein>
<name>A0A091E072_FUKDA</name>
<dbReference type="FunFam" id="2.60.40.150:FF:000003">
    <property type="entry name" value="Regulating synaptic membrane exocytosis protein 2"/>
    <property type="match status" value="1"/>
</dbReference>
<feature type="region of interest" description="Disordered" evidence="5">
    <location>
        <begin position="661"/>
        <end position="708"/>
    </location>
</feature>
<dbReference type="InterPro" id="IPR039032">
    <property type="entry name" value="Rim-like"/>
</dbReference>
<evidence type="ECO:0000256" key="5">
    <source>
        <dbReference type="SAM" id="MobiDB-lite"/>
    </source>
</evidence>
<feature type="region of interest" description="Disordered" evidence="5">
    <location>
        <begin position="204"/>
        <end position="238"/>
    </location>
</feature>
<feature type="compositionally biased region" description="Polar residues" evidence="5">
    <location>
        <begin position="1"/>
        <end position="15"/>
    </location>
</feature>
<evidence type="ECO:0000313" key="9">
    <source>
        <dbReference type="Proteomes" id="UP000028990"/>
    </source>
</evidence>
<evidence type="ECO:0000256" key="1">
    <source>
        <dbReference type="ARBA" id="ARBA00022483"/>
    </source>
</evidence>
<keyword evidence="3" id="KW-0770">Synapse</keyword>
<dbReference type="SUPFAM" id="SSF50156">
    <property type="entry name" value="PDZ domain-like"/>
    <property type="match status" value="1"/>
</dbReference>
<dbReference type="FunFam" id="2.30.42.10:FF:000003">
    <property type="entry name" value="Regulating synaptic membrane exocytosis protein 1, putative"/>
    <property type="match status" value="1"/>
</dbReference>
<evidence type="ECO:0000256" key="4">
    <source>
        <dbReference type="ARBA" id="ARBA00034103"/>
    </source>
</evidence>
<dbReference type="GO" id="GO:0048167">
    <property type="term" value="P:regulation of synaptic plasticity"/>
    <property type="evidence" value="ECO:0007669"/>
    <property type="project" value="TreeGrafter"/>
</dbReference>
<dbReference type="Gene3D" id="2.30.42.10">
    <property type="match status" value="1"/>
</dbReference>
<dbReference type="InterPro" id="IPR000008">
    <property type="entry name" value="C2_dom"/>
</dbReference>
<feature type="domain" description="C2" evidence="6">
    <location>
        <begin position="248"/>
        <end position="371"/>
    </location>
</feature>
<dbReference type="InterPro" id="IPR001478">
    <property type="entry name" value="PDZ"/>
</dbReference>
<accession>A0A091E072</accession>
<feature type="region of interest" description="Disordered" evidence="5">
    <location>
        <begin position="579"/>
        <end position="598"/>
    </location>
</feature>
<keyword evidence="9" id="KW-1185">Reference proteome</keyword>
<comment type="subcellular location">
    <subcellularLocation>
        <location evidence="4">Synapse</location>
    </subcellularLocation>
</comment>
<dbReference type="GO" id="GO:0031267">
    <property type="term" value="F:small GTPase binding"/>
    <property type="evidence" value="ECO:0007669"/>
    <property type="project" value="InterPro"/>
</dbReference>
<dbReference type="GO" id="GO:0048788">
    <property type="term" value="C:cytoskeleton of presynaptic active zone"/>
    <property type="evidence" value="ECO:0007669"/>
    <property type="project" value="TreeGrafter"/>
</dbReference>
<dbReference type="PROSITE" id="PS50004">
    <property type="entry name" value="C2"/>
    <property type="match status" value="1"/>
</dbReference>
<feature type="compositionally biased region" description="Low complexity" evidence="5">
    <location>
        <begin position="676"/>
        <end position="698"/>
    </location>
</feature>
<dbReference type="PROSITE" id="PS50106">
    <property type="entry name" value="PDZ"/>
    <property type="match status" value="1"/>
</dbReference>
<dbReference type="GO" id="GO:0044325">
    <property type="term" value="F:transmembrane transporter binding"/>
    <property type="evidence" value="ECO:0007669"/>
    <property type="project" value="TreeGrafter"/>
</dbReference>
<dbReference type="InterPro" id="IPR035892">
    <property type="entry name" value="C2_domain_sf"/>
</dbReference>